<dbReference type="AlphaFoldDB" id="A0AAD3TCM9"/>
<dbReference type="GO" id="GO:0005634">
    <property type="term" value="C:nucleus"/>
    <property type="evidence" value="ECO:0007669"/>
    <property type="project" value="UniProtKB-SubCell"/>
</dbReference>
<dbReference type="PROSITE" id="PS51032">
    <property type="entry name" value="AP2_ERF"/>
    <property type="match status" value="1"/>
</dbReference>
<keyword evidence="6" id="KW-0539">Nucleus</keyword>
<dbReference type="Pfam" id="PF00847">
    <property type="entry name" value="AP2"/>
    <property type="match status" value="1"/>
</dbReference>
<dbReference type="GO" id="GO:0003677">
    <property type="term" value="F:DNA binding"/>
    <property type="evidence" value="ECO:0007669"/>
    <property type="project" value="UniProtKB-KW"/>
</dbReference>
<feature type="domain" description="AP2/ERF" evidence="9">
    <location>
        <begin position="47"/>
        <end position="104"/>
    </location>
</feature>
<keyword evidence="4" id="KW-0010">Activator</keyword>
<dbReference type="InterPro" id="IPR016177">
    <property type="entry name" value="DNA-bd_dom_sf"/>
</dbReference>
<evidence type="ECO:0000259" key="9">
    <source>
        <dbReference type="PROSITE" id="PS51032"/>
    </source>
</evidence>
<dbReference type="Gene3D" id="3.30.730.10">
    <property type="entry name" value="AP2/ERF domain"/>
    <property type="match status" value="1"/>
</dbReference>
<gene>
    <name evidence="10" type="ORF">Nepgr_028494</name>
</gene>
<dbReference type="EMBL" id="BSYO01000031">
    <property type="protein sequence ID" value="GMH26651.1"/>
    <property type="molecule type" value="Genomic_DNA"/>
</dbReference>
<organism evidence="10 11">
    <name type="scientific">Nepenthes gracilis</name>
    <name type="common">Slender pitcher plant</name>
    <dbReference type="NCBI Taxonomy" id="150966"/>
    <lineage>
        <taxon>Eukaryota</taxon>
        <taxon>Viridiplantae</taxon>
        <taxon>Streptophyta</taxon>
        <taxon>Embryophyta</taxon>
        <taxon>Tracheophyta</taxon>
        <taxon>Spermatophyta</taxon>
        <taxon>Magnoliopsida</taxon>
        <taxon>eudicotyledons</taxon>
        <taxon>Gunneridae</taxon>
        <taxon>Pentapetalae</taxon>
        <taxon>Caryophyllales</taxon>
        <taxon>Nepenthaceae</taxon>
        <taxon>Nepenthes</taxon>
    </lineage>
</organism>
<evidence type="ECO:0000256" key="3">
    <source>
        <dbReference type="ARBA" id="ARBA00023125"/>
    </source>
</evidence>
<evidence type="ECO:0000256" key="7">
    <source>
        <dbReference type="ARBA" id="ARBA00024343"/>
    </source>
</evidence>
<evidence type="ECO:0000256" key="1">
    <source>
        <dbReference type="ARBA" id="ARBA00004123"/>
    </source>
</evidence>
<keyword evidence="11" id="KW-1185">Reference proteome</keyword>
<keyword evidence="2" id="KW-0805">Transcription regulation</keyword>
<dbReference type="InterPro" id="IPR051032">
    <property type="entry name" value="AP2/ERF_TF_ERF_subfamily"/>
</dbReference>
<evidence type="ECO:0000256" key="8">
    <source>
        <dbReference type="SAM" id="MobiDB-lite"/>
    </source>
</evidence>
<dbReference type="InterPro" id="IPR001471">
    <property type="entry name" value="AP2/ERF_dom"/>
</dbReference>
<evidence type="ECO:0000313" key="11">
    <source>
        <dbReference type="Proteomes" id="UP001279734"/>
    </source>
</evidence>
<sequence length="231" mass="24773">MQPFTATDFQTTASSSAATSAAAGKQSPEGESVSKRNTNGNEGKCPNYRGVRMRKWGKWVSEIRQPRKKSRIWLGTFATAEMAARAHDVAARAIKGQAAYLNFPESAAVLPRPASTAPKDIQAAAAAAAAAGGDCNPSIKSHEAEGELSTSKLTTFQESAASHVTSYNAEESSASSDFCVCGDDDTFFNLPDLFLDVGYVVDEFGYSSGWHLARAELIDDEDRTVEGLFWE</sequence>
<dbReference type="PANTHER" id="PTHR31985:SF130">
    <property type="entry name" value="ETHYLENE-RESPONSIVE TRANSCRIPTION FACTOR ERF034"/>
    <property type="match status" value="1"/>
</dbReference>
<evidence type="ECO:0000313" key="10">
    <source>
        <dbReference type="EMBL" id="GMH26651.1"/>
    </source>
</evidence>
<evidence type="ECO:0000256" key="6">
    <source>
        <dbReference type="ARBA" id="ARBA00023242"/>
    </source>
</evidence>
<reference evidence="10" key="1">
    <citation type="submission" date="2023-05" db="EMBL/GenBank/DDBJ databases">
        <title>Nepenthes gracilis genome sequencing.</title>
        <authorList>
            <person name="Fukushima K."/>
        </authorList>
    </citation>
    <scope>NUCLEOTIDE SEQUENCE</scope>
    <source>
        <strain evidence="10">SING2019-196</strain>
    </source>
</reference>
<dbReference type="GO" id="GO:0003700">
    <property type="term" value="F:DNA-binding transcription factor activity"/>
    <property type="evidence" value="ECO:0007669"/>
    <property type="project" value="InterPro"/>
</dbReference>
<dbReference type="FunFam" id="3.30.730.10:FF:000001">
    <property type="entry name" value="Ethylene-responsive transcription factor 2"/>
    <property type="match status" value="1"/>
</dbReference>
<dbReference type="Proteomes" id="UP001279734">
    <property type="component" value="Unassembled WGS sequence"/>
</dbReference>
<feature type="compositionally biased region" description="Polar residues" evidence="8">
    <location>
        <begin position="1"/>
        <end position="10"/>
    </location>
</feature>
<proteinExistence type="inferred from homology"/>
<dbReference type="SUPFAM" id="SSF54171">
    <property type="entry name" value="DNA-binding domain"/>
    <property type="match status" value="1"/>
</dbReference>
<evidence type="ECO:0000256" key="5">
    <source>
        <dbReference type="ARBA" id="ARBA00023163"/>
    </source>
</evidence>
<dbReference type="CDD" id="cd00018">
    <property type="entry name" value="AP2"/>
    <property type="match status" value="1"/>
</dbReference>
<dbReference type="SMART" id="SM00380">
    <property type="entry name" value="AP2"/>
    <property type="match status" value="1"/>
</dbReference>
<evidence type="ECO:0000256" key="4">
    <source>
        <dbReference type="ARBA" id="ARBA00023159"/>
    </source>
</evidence>
<accession>A0AAD3TCM9</accession>
<comment type="subcellular location">
    <subcellularLocation>
        <location evidence="1">Nucleus</location>
    </subcellularLocation>
</comment>
<feature type="compositionally biased region" description="Low complexity" evidence="8">
    <location>
        <begin position="11"/>
        <end position="23"/>
    </location>
</feature>
<comment type="similarity">
    <text evidence="7">Belongs to the AP2/ERF transcription factor family. ERF subfamily.</text>
</comment>
<name>A0AAD3TCM9_NEPGR</name>
<comment type="caution">
    <text evidence="10">The sequence shown here is derived from an EMBL/GenBank/DDBJ whole genome shotgun (WGS) entry which is preliminary data.</text>
</comment>
<dbReference type="PRINTS" id="PR00367">
    <property type="entry name" value="ETHRSPELEMNT"/>
</dbReference>
<evidence type="ECO:0000256" key="2">
    <source>
        <dbReference type="ARBA" id="ARBA00023015"/>
    </source>
</evidence>
<keyword evidence="3" id="KW-0238">DNA-binding</keyword>
<dbReference type="InterPro" id="IPR036955">
    <property type="entry name" value="AP2/ERF_dom_sf"/>
</dbReference>
<protein>
    <recommendedName>
        <fullName evidence="9">AP2/ERF domain-containing protein</fullName>
    </recommendedName>
</protein>
<keyword evidence="5" id="KW-0804">Transcription</keyword>
<feature type="region of interest" description="Disordered" evidence="8">
    <location>
        <begin position="1"/>
        <end position="49"/>
    </location>
</feature>
<dbReference type="PANTHER" id="PTHR31985">
    <property type="entry name" value="ETHYLENE-RESPONSIVE TRANSCRIPTION FACTOR ERF042-RELATED"/>
    <property type="match status" value="1"/>
</dbReference>